<feature type="transmembrane region" description="Helical" evidence="3">
    <location>
        <begin position="12"/>
        <end position="33"/>
    </location>
</feature>
<name>A0ABY4C6E5_9BACT</name>
<keyword evidence="3" id="KW-0812">Transmembrane</keyword>
<keyword evidence="1" id="KW-0175">Coiled coil</keyword>
<evidence type="ECO:0000256" key="2">
    <source>
        <dbReference type="SAM" id="MobiDB-lite"/>
    </source>
</evidence>
<dbReference type="EMBL" id="CP093442">
    <property type="protein sequence ID" value="UOF00547.1"/>
    <property type="molecule type" value="Genomic_DNA"/>
</dbReference>
<feature type="coiled-coil region" evidence="1">
    <location>
        <begin position="155"/>
        <end position="214"/>
    </location>
</feature>
<evidence type="ECO:0000256" key="1">
    <source>
        <dbReference type="SAM" id="Coils"/>
    </source>
</evidence>
<evidence type="ECO:0000313" key="4">
    <source>
        <dbReference type="EMBL" id="UOF00547.1"/>
    </source>
</evidence>
<sequence length="472" mass="52750">MNKISGKKNQSVVKIFINSAMAVIFCSYTLPAFGEESSDRRDRPGMSDADRKYWEDKDKKDREEREKRDLAATCKSHGEKLAEATKEIGNLCSKSGYSSQESCTTKAIECGEEASSGTEFNPFDTVGTILGLPPGSVDSGKQCPQLNGRDYYTEKKDIERDIAETEKELADLNDEKAKAEKEYKKEMNELQEALSKAQEDYKKHSLEIDEKERERVAEFHASQNQAKDEMRKKGSEILRLQGEMTKTQQTKAKELLLISESKAQRDCAKAVATERANQQAAQATSRSNYMRQATTNKKNLVSVWENCLKTFDEARKELMSSTRQAQMELQKQMADSRDDVDEIQNSLNLASSQLDEMKQASLKEKSDAVQAVIDLGTRTQTQMQSAYQNLLETQKTLAAKGQSLQNKLNRLNQSLAAMGPAPKRGTEHAISDIGPRLDAQINIIDNLKTISECPQVQKDAKAASDKLGSGVR</sequence>
<keyword evidence="3" id="KW-1133">Transmembrane helix</keyword>
<protein>
    <submittedName>
        <fullName evidence="4">Uncharacterized protein</fullName>
    </submittedName>
</protein>
<organism evidence="4 5">
    <name type="scientific">Bdellovibrio reynosensis</name>
    <dbReference type="NCBI Taxonomy" id="2835041"/>
    <lineage>
        <taxon>Bacteria</taxon>
        <taxon>Pseudomonadati</taxon>
        <taxon>Bdellovibrionota</taxon>
        <taxon>Bdellovibrionia</taxon>
        <taxon>Bdellovibrionales</taxon>
        <taxon>Pseudobdellovibrionaceae</taxon>
        <taxon>Bdellovibrio</taxon>
    </lineage>
</organism>
<proteinExistence type="predicted"/>
<gene>
    <name evidence="4" type="ORF">MNR06_12645</name>
</gene>
<feature type="compositionally biased region" description="Basic and acidic residues" evidence="2">
    <location>
        <begin position="37"/>
        <end position="71"/>
    </location>
</feature>
<accession>A0ABY4C6E5</accession>
<evidence type="ECO:0000256" key="3">
    <source>
        <dbReference type="SAM" id="Phobius"/>
    </source>
</evidence>
<feature type="coiled-coil region" evidence="1">
    <location>
        <begin position="326"/>
        <end position="360"/>
    </location>
</feature>
<evidence type="ECO:0000313" key="5">
    <source>
        <dbReference type="Proteomes" id="UP000830116"/>
    </source>
</evidence>
<keyword evidence="5" id="KW-1185">Reference proteome</keyword>
<feature type="region of interest" description="Disordered" evidence="2">
    <location>
        <begin position="34"/>
        <end position="71"/>
    </location>
</feature>
<dbReference type="Proteomes" id="UP000830116">
    <property type="component" value="Chromosome"/>
</dbReference>
<dbReference type="RefSeq" id="WP_243536621.1">
    <property type="nucleotide sequence ID" value="NZ_CP093442.1"/>
</dbReference>
<keyword evidence="3" id="KW-0472">Membrane</keyword>
<reference evidence="4" key="1">
    <citation type="submission" date="2022-03" db="EMBL/GenBank/DDBJ databases">
        <title>Genome Identification and Characterization of new species Bdellovibrio reynosense LBG001 sp. nov. from a Mexico soil sample.</title>
        <authorList>
            <person name="Camilli A."/>
            <person name="Ajao Y."/>
            <person name="Guo X."/>
        </authorList>
    </citation>
    <scope>NUCLEOTIDE SEQUENCE</scope>
    <source>
        <strain evidence="4">LBG001</strain>
    </source>
</reference>